<reference evidence="3" key="1">
    <citation type="journal article" date="2019" name="Int. J. Syst. Evol. Microbiol.">
        <title>The Global Catalogue of Microorganisms (GCM) 10K type strain sequencing project: providing services to taxonomists for standard genome sequencing and annotation.</title>
        <authorList>
            <consortium name="The Broad Institute Genomics Platform"/>
            <consortium name="The Broad Institute Genome Sequencing Center for Infectious Disease"/>
            <person name="Wu L."/>
            <person name="Ma J."/>
        </authorList>
    </citation>
    <scope>NUCLEOTIDE SEQUENCE [LARGE SCALE GENOMIC DNA]</scope>
    <source>
        <strain evidence="3">CCUG 49339</strain>
    </source>
</reference>
<evidence type="ECO:0000256" key="1">
    <source>
        <dbReference type="SAM" id="Phobius"/>
    </source>
</evidence>
<name>A0ABW4LXC1_9BACI</name>
<keyword evidence="1" id="KW-0812">Transmembrane</keyword>
<protein>
    <submittedName>
        <fullName evidence="2">Flagellar basal body rod protein</fullName>
    </submittedName>
</protein>
<organism evidence="2 3">
    <name type="scientific">Bacillus salitolerans</name>
    <dbReference type="NCBI Taxonomy" id="1437434"/>
    <lineage>
        <taxon>Bacteria</taxon>
        <taxon>Bacillati</taxon>
        <taxon>Bacillota</taxon>
        <taxon>Bacilli</taxon>
        <taxon>Bacillales</taxon>
        <taxon>Bacillaceae</taxon>
        <taxon>Bacillus</taxon>
    </lineage>
</organism>
<evidence type="ECO:0000313" key="2">
    <source>
        <dbReference type="EMBL" id="MFD1739845.1"/>
    </source>
</evidence>
<keyword evidence="2" id="KW-0969">Cilium</keyword>
<feature type="transmembrane region" description="Helical" evidence="1">
    <location>
        <begin position="51"/>
        <end position="84"/>
    </location>
</feature>
<keyword evidence="2" id="KW-0282">Flagellum</keyword>
<proteinExistence type="predicted"/>
<evidence type="ECO:0000313" key="3">
    <source>
        <dbReference type="Proteomes" id="UP001597214"/>
    </source>
</evidence>
<sequence>MKKFGLLLLGGVAAIILLANVGPLVGLVISLAIMYYAFKGFMKTNSTVSKVFWAIFGLIAFAATASNVPAIVAVVAAYVLYIVYKKLKQTDEVMVEKNDPFTNFEKEWAKLNRN</sequence>
<keyword evidence="3" id="KW-1185">Reference proteome</keyword>
<dbReference type="EMBL" id="JBHUEM010000060">
    <property type="protein sequence ID" value="MFD1739845.1"/>
    <property type="molecule type" value="Genomic_DNA"/>
</dbReference>
<dbReference type="Proteomes" id="UP001597214">
    <property type="component" value="Unassembled WGS sequence"/>
</dbReference>
<feature type="transmembrane region" description="Helical" evidence="1">
    <location>
        <begin position="7"/>
        <end position="36"/>
    </location>
</feature>
<keyword evidence="1" id="KW-1133">Transmembrane helix</keyword>
<keyword evidence="1" id="KW-0472">Membrane</keyword>
<comment type="caution">
    <text evidence="2">The sequence shown here is derived from an EMBL/GenBank/DDBJ whole genome shotgun (WGS) entry which is preliminary data.</text>
</comment>
<accession>A0ABW4LXC1</accession>
<dbReference type="RefSeq" id="WP_377931109.1">
    <property type="nucleotide sequence ID" value="NZ_JBHUEM010000060.1"/>
</dbReference>
<keyword evidence="2" id="KW-0966">Cell projection</keyword>
<gene>
    <name evidence="2" type="ORF">ACFSCX_25600</name>
</gene>